<evidence type="ECO:0000313" key="3">
    <source>
        <dbReference type="Proteomes" id="UP000250369"/>
    </source>
</evidence>
<dbReference type="OrthoDB" id="138672at2"/>
<dbReference type="AlphaFoldDB" id="A0A329MG12"/>
<feature type="transmembrane region" description="Helical" evidence="1">
    <location>
        <begin position="374"/>
        <end position="392"/>
    </location>
</feature>
<organism evidence="2 3">
    <name type="scientific">Paenibacillus contaminans</name>
    <dbReference type="NCBI Taxonomy" id="450362"/>
    <lineage>
        <taxon>Bacteria</taxon>
        <taxon>Bacillati</taxon>
        <taxon>Bacillota</taxon>
        <taxon>Bacilli</taxon>
        <taxon>Bacillales</taxon>
        <taxon>Paenibacillaceae</taxon>
        <taxon>Paenibacillus</taxon>
    </lineage>
</organism>
<proteinExistence type="predicted"/>
<evidence type="ECO:0000256" key="1">
    <source>
        <dbReference type="SAM" id="Phobius"/>
    </source>
</evidence>
<protein>
    <submittedName>
        <fullName evidence="2">Uncharacterized protein</fullName>
    </submittedName>
</protein>
<feature type="transmembrane region" description="Helical" evidence="1">
    <location>
        <begin position="495"/>
        <end position="518"/>
    </location>
</feature>
<feature type="transmembrane region" description="Helical" evidence="1">
    <location>
        <begin position="148"/>
        <end position="177"/>
    </location>
</feature>
<evidence type="ECO:0000313" key="2">
    <source>
        <dbReference type="EMBL" id="RAV18608.1"/>
    </source>
</evidence>
<dbReference type="Pfam" id="PF16949">
    <property type="entry name" value="ABC_tran_2"/>
    <property type="match status" value="1"/>
</dbReference>
<feature type="transmembrane region" description="Helical" evidence="1">
    <location>
        <begin position="426"/>
        <end position="447"/>
    </location>
</feature>
<accession>A0A329MG12</accession>
<gene>
    <name evidence="2" type="ORF">DQG23_25230</name>
</gene>
<feature type="transmembrane region" description="Helical" evidence="1">
    <location>
        <begin position="118"/>
        <end position="142"/>
    </location>
</feature>
<feature type="transmembrane region" description="Helical" evidence="1">
    <location>
        <begin position="189"/>
        <end position="208"/>
    </location>
</feature>
<feature type="transmembrane region" description="Helical" evidence="1">
    <location>
        <begin position="453"/>
        <end position="475"/>
    </location>
</feature>
<comment type="caution">
    <text evidence="2">The sequence shown here is derived from an EMBL/GenBank/DDBJ whole genome shotgun (WGS) entry which is preliminary data.</text>
</comment>
<keyword evidence="3" id="KW-1185">Reference proteome</keyword>
<dbReference type="EMBL" id="QMFB01000016">
    <property type="protein sequence ID" value="RAV18608.1"/>
    <property type="molecule type" value="Genomic_DNA"/>
</dbReference>
<feature type="transmembrane region" description="Helical" evidence="1">
    <location>
        <begin position="33"/>
        <end position="58"/>
    </location>
</feature>
<keyword evidence="1" id="KW-0472">Membrane</keyword>
<name>A0A329MG12_9BACL</name>
<feature type="transmembrane region" description="Helical" evidence="1">
    <location>
        <begin position="332"/>
        <end position="354"/>
    </location>
</feature>
<dbReference type="InterPro" id="IPR031599">
    <property type="entry name" value="ABC_tran_2"/>
</dbReference>
<feature type="transmembrane region" description="Helical" evidence="1">
    <location>
        <begin position="524"/>
        <end position="544"/>
    </location>
</feature>
<sequence length="557" mass="60622">MNKTFALTRMLWKNGSGLFGKSIGKSGSRVKSYLLTALLFVAFLPLAFTLGTFIAKLYDVLAPIGQEGSLLGFGLAASSIVIFVFGIFYVINVYYFSQDVEHLLPLPVKPSQILAAKFMVTLVYQYVTEMFLMVPLLIAFGLKSGAGLLFYVYGAIVFAALPVIPLVIASIIAMIVMRFTNVAKHKDRYRMIGGAAAIIVGLGANMLFQRYTRASLNPQELQDMLQSGNNSFLDTAVQMFPTVKFAATALLNELAWKGLAGLVLFVALSALVTVVFMLLGEWLYFRGVMGMSESGSKRKALSSSEFAKETKQNSALTAYLIKEMRILIRTPAYFLNCVLMCFLWPVLLLLPVMAQSGGRGALESLGEFITNSDSSGAVLCVGFALFLFVAGANNTSPTAISREGASMFVNKYLPVPYGTMILAKTLSGFVLCMITMVLLLGVGAAVLHLSPLLVVLLALVGIPGMLLVTFFGILIDINFPKLHWENEQKAVKQNINVLFSTLISVALAAAVVFLGFYFQLSLPVAFTGIMVIFVVLNVILYRVLMTKGPLWLNKIEG</sequence>
<dbReference type="RefSeq" id="WP_113033797.1">
    <property type="nucleotide sequence ID" value="NZ_QMFB01000016.1"/>
</dbReference>
<reference evidence="2 3" key="1">
    <citation type="journal article" date="2009" name="Int. J. Syst. Evol. Microbiol.">
        <title>Paenibacillus contaminans sp. nov., isolated from a contaminated laboratory plate.</title>
        <authorList>
            <person name="Chou J.H."/>
            <person name="Lee J.H."/>
            <person name="Lin M.C."/>
            <person name="Chang P.S."/>
            <person name="Arun A.B."/>
            <person name="Young C.C."/>
            <person name="Chen W.M."/>
        </authorList>
    </citation>
    <scope>NUCLEOTIDE SEQUENCE [LARGE SCALE GENOMIC DNA]</scope>
    <source>
        <strain evidence="2 3">CKOBP-6</strain>
    </source>
</reference>
<dbReference type="Proteomes" id="UP000250369">
    <property type="component" value="Unassembled WGS sequence"/>
</dbReference>
<keyword evidence="1" id="KW-1133">Transmembrane helix</keyword>
<feature type="transmembrane region" description="Helical" evidence="1">
    <location>
        <begin position="259"/>
        <end position="284"/>
    </location>
</feature>
<feature type="transmembrane region" description="Helical" evidence="1">
    <location>
        <begin position="70"/>
        <end position="97"/>
    </location>
</feature>
<keyword evidence="1" id="KW-0812">Transmembrane</keyword>